<dbReference type="Gene3D" id="3.20.20.80">
    <property type="entry name" value="Glycosidases"/>
    <property type="match status" value="1"/>
</dbReference>
<dbReference type="InterPro" id="IPR017853">
    <property type="entry name" value="GH"/>
</dbReference>
<dbReference type="Gene3D" id="2.60.120.260">
    <property type="entry name" value="Galactose-binding domain-like"/>
    <property type="match status" value="1"/>
</dbReference>
<dbReference type="Pfam" id="PF02837">
    <property type="entry name" value="Glyco_hydro_2_N"/>
    <property type="match status" value="1"/>
</dbReference>
<sequence length="608" mass="68675">MSTNKWWIFAVAGLLAGCGPDAKQQGPMTTEWTALVDKQQPLPEYPRPAMVREFWTNLNGPWDYAIVPAGGQAPQQWEGTITVPFPVESPLSGVQRTLGKDSALWYRRSFTLDAAARGKKILLHFGASDWKTEVLLNGQSVGAHEGGYTAFSFDITNYLKEGSQELVVRVTDPTDDGPQARGKQVRKPGGIYYTPATGIWQTVWYEALPESYINNYVVNTDFDKSTVSIDAVLANAQPGDQLRLKVFAGDQLIKEVTADTKQAFRFQLPDARHWHPDTPFLYTFGMSLHRQGATLDSIAGYFGIRKVEVKKDAAGVQRIFLNNEPLFQYGFLDQGYWPDGIYTAPTEAALLSDITRMKEMGMNMVRKHVKVEPQRWYYHCDRLGLLVWQDMPSGYGEIVPVKDHDYSVKGDSLGLMYKDVDRTPEEERIFRDEWKAIVQGLYNHPSIIVWVPFNESWGQFKTNELLAWTKALDPTRLTDGPSGWIDRGEGDLRDYHLYNDRLDLDLPLEAKRALVVGEFGGLGYAVEGHTFNKDSWSYQGFKNSQDLEAAYAQLINRILALKQAGYSAAVYTQLTDVETEINGLITYDRKLVKIPLATLKKLHAPLYK</sequence>
<organism evidence="7 8">
    <name type="scientific">Candidatus Pseudobacter hemicellulosilyticus</name>
    <dbReference type="NCBI Taxonomy" id="3121375"/>
    <lineage>
        <taxon>Bacteria</taxon>
        <taxon>Pseudomonadati</taxon>
        <taxon>Bacteroidota</taxon>
        <taxon>Chitinophagia</taxon>
        <taxon>Chitinophagales</taxon>
        <taxon>Chitinophagaceae</taxon>
        <taxon>Pseudobacter</taxon>
    </lineage>
</organism>
<keyword evidence="3" id="KW-0326">Glycosidase</keyword>
<feature type="domain" description="Glycosyl hydrolases family 2 sugar binding" evidence="6">
    <location>
        <begin position="57"/>
        <end position="172"/>
    </location>
</feature>
<evidence type="ECO:0000313" key="7">
    <source>
        <dbReference type="EMBL" id="WEK37791.1"/>
    </source>
</evidence>
<dbReference type="InterPro" id="IPR006103">
    <property type="entry name" value="Glyco_hydro_2_cat"/>
</dbReference>
<keyword evidence="2 7" id="KW-0378">Hydrolase</keyword>
<dbReference type="GO" id="GO:0005975">
    <property type="term" value="P:carbohydrate metabolic process"/>
    <property type="evidence" value="ECO:0007669"/>
    <property type="project" value="InterPro"/>
</dbReference>
<dbReference type="InterPro" id="IPR006102">
    <property type="entry name" value="Ig-like_GH2"/>
</dbReference>
<dbReference type="SUPFAM" id="SSF49785">
    <property type="entry name" value="Galactose-binding domain-like"/>
    <property type="match status" value="1"/>
</dbReference>
<dbReference type="InterPro" id="IPR006104">
    <property type="entry name" value="Glyco_hydro_2_N"/>
</dbReference>
<evidence type="ECO:0000256" key="3">
    <source>
        <dbReference type="ARBA" id="ARBA00023295"/>
    </source>
</evidence>
<name>A0AAJ6BJV8_9BACT</name>
<feature type="domain" description="Glycoside hydrolase family 2 immunoglobulin-like beta-sandwich" evidence="4">
    <location>
        <begin position="212"/>
        <end position="305"/>
    </location>
</feature>
<dbReference type="InterPro" id="IPR008979">
    <property type="entry name" value="Galactose-bd-like_sf"/>
</dbReference>
<dbReference type="PANTHER" id="PTHR42732">
    <property type="entry name" value="BETA-GALACTOSIDASE"/>
    <property type="match status" value="1"/>
</dbReference>
<evidence type="ECO:0000256" key="1">
    <source>
        <dbReference type="ARBA" id="ARBA00007401"/>
    </source>
</evidence>
<evidence type="ECO:0000313" key="8">
    <source>
        <dbReference type="Proteomes" id="UP001220610"/>
    </source>
</evidence>
<dbReference type="InterPro" id="IPR051913">
    <property type="entry name" value="GH2_Domain-Containing"/>
</dbReference>
<evidence type="ECO:0000259" key="6">
    <source>
        <dbReference type="Pfam" id="PF02837"/>
    </source>
</evidence>
<reference evidence="7" key="1">
    <citation type="submission" date="2023-03" db="EMBL/GenBank/DDBJ databases">
        <title>Andean soil-derived lignocellulolytic bacterial consortium as a source of novel taxa and putative plastic-active enzymes.</title>
        <authorList>
            <person name="Diaz-Garcia L."/>
            <person name="Chuvochina M."/>
            <person name="Feuerriegel G."/>
            <person name="Bunk B."/>
            <person name="Sproer C."/>
            <person name="Streit W.R."/>
            <person name="Rodriguez L.M."/>
            <person name="Overmann J."/>
            <person name="Jimenez D.J."/>
        </authorList>
    </citation>
    <scope>NUCLEOTIDE SEQUENCE</scope>
    <source>
        <strain evidence="7">MAG 7</strain>
    </source>
</reference>
<dbReference type="InterPro" id="IPR013783">
    <property type="entry name" value="Ig-like_fold"/>
</dbReference>
<dbReference type="GO" id="GO:0004553">
    <property type="term" value="F:hydrolase activity, hydrolyzing O-glycosyl compounds"/>
    <property type="evidence" value="ECO:0007669"/>
    <property type="project" value="InterPro"/>
</dbReference>
<dbReference type="PANTHER" id="PTHR42732:SF2">
    <property type="entry name" value="BETA-MANNOSIDASE"/>
    <property type="match status" value="1"/>
</dbReference>
<evidence type="ECO:0000259" key="5">
    <source>
        <dbReference type="Pfam" id="PF02836"/>
    </source>
</evidence>
<dbReference type="PROSITE" id="PS51257">
    <property type="entry name" value="PROKAR_LIPOPROTEIN"/>
    <property type="match status" value="1"/>
</dbReference>
<dbReference type="SUPFAM" id="SSF49303">
    <property type="entry name" value="beta-Galactosidase/glucuronidase domain"/>
    <property type="match status" value="1"/>
</dbReference>
<dbReference type="Pfam" id="PF02836">
    <property type="entry name" value="Glyco_hydro_2_C"/>
    <property type="match status" value="1"/>
</dbReference>
<evidence type="ECO:0000256" key="2">
    <source>
        <dbReference type="ARBA" id="ARBA00022801"/>
    </source>
</evidence>
<evidence type="ECO:0000259" key="4">
    <source>
        <dbReference type="Pfam" id="PF00703"/>
    </source>
</evidence>
<feature type="domain" description="Glycoside hydrolase family 2 catalytic" evidence="5">
    <location>
        <begin position="347"/>
        <end position="478"/>
    </location>
</feature>
<comment type="similarity">
    <text evidence="1">Belongs to the glycosyl hydrolase 2 family.</text>
</comment>
<dbReference type="Gene3D" id="2.60.40.10">
    <property type="entry name" value="Immunoglobulins"/>
    <property type="match status" value="1"/>
</dbReference>
<accession>A0AAJ6BJV8</accession>
<dbReference type="InterPro" id="IPR036156">
    <property type="entry name" value="Beta-gal/glucu_dom_sf"/>
</dbReference>
<gene>
    <name evidence="7" type="ORF">P0Y53_09780</name>
</gene>
<dbReference type="Proteomes" id="UP001220610">
    <property type="component" value="Chromosome"/>
</dbReference>
<dbReference type="AlphaFoldDB" id="A0AAJ6BJV8"/>
<dbReference type="Pfam" id="PF00703">
    <property type="entry name" value="Glyco_hydro_2"/>
    <property type="match status" value="1"/>
</dbReference>
<proteinExistence type="inferred from homology"/>
<protein>
    <submittedName>
        <fullName evidence="7">Glycoside hydrolase family 2 TIM barrel-domain containing protein</fullName>
    </submittedName>
</protein>
<dbReference type="EMBL" id="CP119311">
    <property type="protein sequence ID" value="WEK37791.1"/>
    <property type="molecule type" value="Genomic_DNA"/>
</dbReference>
<dbReference type="SUPFAM" id="SSF51445">
    <property type="entry name" value="(Trans)glycosidases"/>
    <property type="match status" value="1"/>
</dbReference>